<dbReference type="InterPro" id="IPR027477">
    <property type="entry name" value="Succ_DH/fumarate_Rdtase_cat_sf"/>
</dbReference>
<sequence>MSRILPPPDRFDLDVGVLVVGAGAAGMVAALRLAEAGAETLVLERDPRPAGSTAMSSGFIPAAGTAAQARAGVADSAVAFAADIRRKNGGHGDARLADLAARTIGPTLDWLAARHGLEWELLTDFLYPGHSAHRMHAVPERNGAGLLARLGAAVAAEGVPVATGAHVTALYARGRQVLGARVTRPDGRIEAIGCGALVLACSGYGGDRDLVARHIPAMATAPYFGHPGNRGDALLWGQALGAAVADLSGCQGHGSVAHPHGVLITWALMSEGGIQVNAEGRRFADESRGYSEQALDVLAQPGGIAWCVFDERLLELARAFPDFRTAESAGAVLKGANAVSLARAAGLPAGALAETLGACMAHAQGRGRDRLGRDFTIGPALAPPFYAVRVTGALFHSQGGLRIDDRGRVLAADGGRLPNLFAAGGAAQGVSGPDPAGYLSGNGLLSAMAFGALAGQGAAAALR</sequence>
<reference evidence="6" key="1">
    <citation type="journal article" date="2014" name="Int. J. Syst. Evol. Microbiol.">
        <title>Complete genome sequence of Corynebacterium casei LMG S-19264T (=DSM 44701T), isolated from a smear-ripened cheese.</title>
        <authorList>
            <consortium name="US DOE Joint Genome Institute (JGI-PGF)"/>
            <person name="Walter F."/>
            <person name="Albersmeier A."/>
            <person name="Kalinowski J."/>
            <person name="Ruckert C."/>
        </authorList>
    </citation>
    <scope>NUCLEOTIDE SEQUENCE</scope>
    <source>
        <strain evidence="6">CGMCC 1.10859</strain>
    </source>
</reference>
<protein>
    <submittedName>
        <fullName evidence="6">Fumarate reductase flavoprotein subunit</fullName>
    </submittedName>
</protein>
<dbReference type="InterPro" id="IPR036188">
    <property type="entry name" value="FAD/NAD-bd_sf"/>
</dbReference>
<keyword evidence="2" id="KW-0285">Flavoprotein</keyword>
<dbReference type="AlphaFoldDB" id="A0AAN4USK2"/>
<dbReference type="Gene3D" id="3.90.700.10">
    <property type="entry name" value="Succinate dehydrogenase/fumarate reductase flavoprotein, catalytic domain"/>
    <property type="match status" value="1"/>
</dbReference>
<accession>A0AAN4USK2</accession>
<dbReference type="SUPFAM" id="SSF51905">
    <property type="entry name" value="FAD/NAD(P)-binding domain"/>
    <property type="match status" value="1"/>
</dbReference>
<evidence type="ECO:0000313" key="8">
    <source>
        <dbReference type="Proteomes" id="UP000199541"/>
    </source>
</evidence>
<evidence type="ECO:0000256" key="3">
    <source>
        <dbReference type="ARBA" id="ARBA00022827"/>
    </source>
</evidence>
<evidence type="ECO:0000259" key="5">
    <source>
        <dbReference type="Pfam" id="PF00890"/>
    </source>
</evidence>
<dbReference type="Pfam" id="PF00890">
    <property type="entry name" value="FAD_binding_2"/>
    <property type="match status" value="1"/>
</dbReference>
<dbReference type="Proteomes" id="UP000634647">
    <property type="component" value="Unassembled WGS sequence"/>
</dbReference>
<evidence type="ECO:0000313" key="6">
    <source>
        <dbReference type="EMBL" id="GHE03249.1"/>
    </source>
</evidence>
<evidence type="ECO:0000256" key="4">
    <source>
        <dbReference type="ARBA" id="ARBA00023002"/>
    </source>
</evidence>
<dbReference type="PRINTS" id="PR00411">
    <property type="entry name" value="PNDRDTASEI"/>
</dbReference>
<dbReference type="InterPro" id="IPR050315">
    <property type="entry name" value="FAD-oxidoreductase_2"/>
</dbReference>
<reference evidence="6" key="3">
    <citation type="submission" date="2023-06" db="EMBL/GenBank/DDBJ databases">
        <authorList>
            <person name="Sun Q."/>
            <person name="Zhou Y."/>
        </authorList>
    </citation>
    <scope>NUCLEOTIDE SEQUENCE</scope>
    <source>
        <strain evidence="6">CGMCC 1.10859</strain>
    </source>
</reference>
<reference evidence="7 8" key="2">
    <citation type="submission" date="2016-10" db="EMBL/GenBank/DDBJ databases">
        <authorList>
            <person name="Varghese N."/>
            <person name="Submissions S."/>
        </authorList>
    </citation>
    <scope>NUCLEOTIDE SEQUENCE [LARGE SCALE GENOMIC DNA]</scope>
    <source>
        <strain evidence="7 8">DSM 24802</strain>
    </source>
</reference>
<gene>
    <name evidence="6" type="ORF">GCM10008024_25750</name>
    <name evidence="7" type="ORF">SAMN05444006_11213</name>
</gene>
<dbReference type="PANTHER" id="PTHR43400">
    <property type="entry name" value="FUMARATE REDUCTASE"/>
    <property type="match status" value="1"/>
</dbReference>
<keyword evidence="4" id="KW-0560">Oxidoreductase</keyword>
<evidence type="ECO:0000313" key="9">
    <source>
        <dbReference type="Proteomes" id="UP000634647"/>
    </source>
</evidence>
<keyword evidence="8" id="KW-1185">Reference proteome</keyword>
<dbReference type="EMBL" id="FNOB01000012">
    <property type="protein sequence ID" value="SDX22297.1"/>
    <property type="molecule type" value="Genomic_DNA"/>
</dbReference>
<comment type="caution">
    <text evidence="6">The sequence shown here is derived from an EMBL/GenBank/DDBJ whole genome shotgun (WGS) entry which is preliminary data.</text>
</comment>
<dbReference type="GO" id="GO:0016491">
    <property type="term" value="F:oxidoreductase activity"/>
    <property type="evidence" value="ECO:0007669"/>
    <property type="project" value="UniProtKB-KW"/>
</dbReference>
<dbReference type="Gene3D" id="3.50.50.60">
    <property type="entry name" value="FAD/NAD(P)-binding domain"/>
    <property type="match status" value="1"/>
</dbReference>
<organism evidence="6 9">
    <name type="scientific">Allgaiera indica</name>
    <dbReference type="NCBI Taxonomy" id="765699"/>
    <lineage>
        <taxon>Bacteria</taxon>
        <taxon>Pseudomonadati</taxon>
        <taxon>Pseudomonadota</taxon>
        <taxon>Alphaproteobacteria</taxon>
        <taxon>Rhodobacterales</taxon>
        <taxon>Paracoccaceae</taxon>
        <taxon>Allgaiera</taxon>
    </lineage>
</organism>
<name>A0AAN4USK2_9RHOB</name>
<dbReference type="PRINTS" id="PR00368">
    <property type="entry name" value="FADPNR"/>
</dbReference>
<dbReference type="EMBL" id="BNAB01000012">
    <property type="protein sequence ID" value="GHE03249.1"/>
    <property type="molecule type" value="Genomic_DNA"/>
</dbReference>
<evidence type="ECO:0000313" key="7">
    <source>
        <dbReference type="EMBL" id="SDX22297.1"/>
    </source>
</evidence>
<keyword evidence="3" id="KW-0274">FAD</keyword>
<dbReference type="InterPro" id="IPR003953">
    <property type="entry name" value="FAD-dep_OxRdtase_2_FAD-bd"/>
</dbReference>
<dbReference type="RefSeq" id="WP_051646295.1">
    <property type="nucleotide sequence ID" value="NZ_BNAB01000012.1"/>
</dbReference>
<evidence type="ECO:0000256" key="1">
    <source>
        <dbReference type="ARBA" id="ARBA00001974"/>
    </source>
</evidence>
<evidence type="ECO:0000256" key="2">
    <source>
        <dbReference type="ARBA" id="ARBA00022630"/>
    </source>
</evidence>
<proteinExistence type="predicted"/>
<dbReference type="Proteomes" id="UP000199541">
    <property type="component" value="Unassembled WGS sequence"/>
</dbReference>
<feature type="domain" description="FAD-dependent oxidoreductase 2 FAD-binding" evidence="5">
    <location>
        <begin position="17"/>
        <end position="435"/>
    </location>
</feature>
<comment type="cofactor">
    <cofactor evidence="1">
        <name>FAD</name>
        <dbReference type="ChEBI" id="CHEBI:57692"/>
    </cofactor>
</comment>
<dbReference type="SUPFAM" id="SSF56425">
    <property type="entry name" value="Succinate dehydrogenase/fumarate reductase flavoprotein, catalytic domain"/>
    <property type="match status" value="1"/>
</dbReference>
<dbReference type="PANTHER" id="PTHR43400:SF7">
    <property type="entry name" value="FAD-DEPENDENT OXIDOREDUCTASE 2 FAD BINDING DOMAIN-CONTAINING PROTEIN"/>
    <property type="match status" value="1"/>
</dbReference>